<dbReference type="InterPro" id="IPR000589">
    <property type="entry name" value="Ribosomal_uS15"/>
</dbReference>
<name>A0A3A3A428_9EURO</name>
<dbReference type="PANTHER" id="PTHR23321">
    <property type="entry name" value="RIBOSOMAL PROTEIN S15, BACTERIAL AND ORGANELLAR"/>
    <property type="match status" value="1"/>
</dbReference>
<dbReference type="AlphaFoldDB" id="A0A3A3A428"/>
<dbReference type="GO" id="GO:0006412">
    <property type="term" value="P:translation"/>
    <property type="evidence" value="ECO:0007669"/>
    <property type="project" value="InterPro"/>
</dbReference>
<keyword evidence="3" id="KW-0687">Ribonucleoprotein</keyword>
<feature type="compositionally biased region" description="Basic and acidic residues" evidence="4">
    <location>
        <begin position="41"/>
        <end position="50"/>
    </location>
</feature>
<evidence type="ECO:0000256" key="4">
    <source>
        <dbReference type="SAM" id="MobiDB-lite"/>
    </source>
</evidence>
<dbReference type="PROSITE" id="PS00362">
    <property type="entry name" value="RIBOSOMAL_S15"/>
    <property type="match status" value="1"/>
</dbReference>
<dbReference type="Gene3D" id="1.10.287.10">
    <property type="entry name" value="S15/NS1, RNA-binding"/>
    <property type="match status" value="1"/>
</dbReference>
<evidence type="ECO:0000256" key="1">
    <source>
        <dbReference type="ARBA" id="ARBA00008434"/>
    </source>
</evidence>
<protein>
    <submittedName>
        <fullName evidence="5">Ribosomal protein S15</fullName>
    </submittedName>
</protein>
<evidence type="ECO:0000256" key="3">
    <source>
        <dbReference type="ARBA" id="ARBA00023274"/>
    </source>
</evidence>
<dbReference type="Proteomes" id="UP000266188">
    <property type="component" value="Unassembled WGS sequence"/>
</dbReference>
<dbReference type="EMBL" id="MVGC01000068">
    <property type="protein sequence ID" value="RJE24785.1"/>
    <property type="molecule type" value="Genomic_DNA"/>
</dbReference>
<dbReference type="CDD" id="cd00353">
    <property type="entry name" value="Ribosomal_S15p_S13e"/>
    <property type="match status" value="1"/>
</dbReference>
<evidence type="ECO:0000313" key="6">
    <source>
        <dbReference type="Proteomes" id="UP000266188"/>
    </source>
</evidence>
<dbReference type="SUPFAM" id="SSF47060">
    <property type="entry name" value="S15/NS1 RNA-binding domain"/>
    <property type="match status" value="1"/>
</dbReference>
<sequence length="307" mass="34942">MSPRILLQPAFKAFNGSSLQNSLGALSLNPCKTFVRAGSTEARERRRHDPFLSAMSRQRKAANVSRQQELAKEREASQGNPVESEPTEFIQKLQAQMDPENQTSEGRADLAASYHNHFLQDKTVKDAFQYSDHLTSPVKNLDRDMADPQAEREAEKKHKQDNAIAQEAISRIVNIRNGNSKDRLRVNFMTCIDEFGRHNTDFYLPPKPGASDPRKSRHLPKAPRVGPDTGSPEVQISILTAKIMNLSRHLTTANTDRHNKRNLRILVHKRQKMLKYLRRKERGGPRFQRVMEQLGLSDAAWKGEISM</sequence>
<accession>A0A3A3A428</accession>
<comment type="caution">
    <text evidence="5">The sequence shown here is derived from an EMBL/GenBank/DDBJ whole genome shotgun (WGS) entry which is preliminary data.</text>
</comment>
<dbReference type="PANTHER" id="PTHR23321:SF26">
    <property type="entry name" value="SMALL RIBOSOMAL SUBUNIT PROTEIN US15M"/>
    <property type="match status" value="1"/>
</dbReference>
<keyword evidence="2 5" id="KW-0689">Ribosomal protein</keyword>
<dbReference type="GO" id="GO:1990904">
    <property type="term" value="C:ribonucleoprotein complex"/>
    <property type="evidence" value="ECO:0007669"/>
    <property type="project" value="UniProtKB-KW"/>
</dbReference>
<keyword evidence="6" id="KW-1185">Reference proteome</keyword>
<feature type="region of interest" description="Disordered" evidence="4">
    <location>
        <begin position="39"/>
        <end position="86"/>
    </location>
</feature>
<comment type="similarity">
    <text evidence="1">Belongs to the universal ribosomal protein uS15 family.</text>
</comment>
<dbReference type="GO" id="GO:0005840">
    <property type="term" value="C:ribosome"/>
    <property type="evidence" value="ECO:0007669"/>
    <property type="project" value="UniProtKB-KW"/>
</dbReference>
<feature type="compositionally biased region" description="Basic and acidic residues" evidence="4">
    <location>
        <begin position="140"/>
        <end position="161"/>
    </location>
</feature>
<dbReference type="SMART" id="SM01387">
    <property type="entry name" value="Ribosomal_S15"/>
    <property type="match status" value="1"/>
</dbReference>
<dbReference type="OrthoDB" id="441444at2759"/>
<dbReference type="GO" id="GO:0005737">
    <property type="term" value="C:cytoplasm"/>
    <property type="evidence" value="ECO:0007669"/>
    <property type="project" value="UniProtKB-ARBA"/>
</dbReference>
<evidence type="ECO:0000256" key="2">
    <source>
        <dbReference type="ARBA" id="ARBA00022980"/>
    </source>
</evidence>
<reference evidence="6" key="1">
    <citation type="submission" date="2017-02" db="EMBL/GenBank/DDBJ databases">
        <authorList>
            <person name="Tafer H."/>
            <person name="Lopandic K."/>
        </authorList>
    </citation>
    <scope>NUCLEOTIDE SEQUENCE [LARGE SCALE GENOMIC DNA]</scope>
    <source>
        <strain evidence="6">CBS 366.77</strain>
    </source>
</reference>
<evidence type="ECO:0000313" key="5">
    <source>
        <dbReference type="EMBL" id="RJE24785.1"/>
    </source>
</evidence>
<proteinExistence type="inferred from homology"/>
<dbReference type="InterPro" id="IPR009068">
    <property type="entry name" value="uS15_NS1_RNA-bd_sf"/>
</dbReference>
<gene>
    <name evidence="5" type="ORF">PHISCL_02866</name>
</gene>
<dbReference type="STRING" id="2070753.A0A3A3A428"/>
<dbReference type="Pfam" id="PF00312">
    <property type="entry name" value="Ribosomal_S15"/>
    <property type="match status" value="1"/>
</dbReference>
<dbReference type="GO" id="GO:0003735">
    <property type="term" value="F:structural constituent of ribosome"/>
    <property type="evidence" value="ECO:0007669"/>
    <property type="project" value="InterPro"/>
</dbReference>
<dbReference type="HAMAP" id="MF_01343_B">
    <property type="entry name" value="Ribosomal_uS15_B"/>
    <property type="match status" value="1"/>
</dbReference>
<feature type="region of interest" description="Disordered" evidence="4">
    <location>
        <begin position="203"/>
        <end position="232"/>
    </location>
</feature>
<organism evidence="5 6">
    <name type="scientific">Aspergillus sclerotialis</name>
    <dbReference type="NCBI Taxonomy" id="2070753"/>
    <lineage>
        <taxon>Eukaryota</taxon>
        <taxon>Fungi</taxon>
        <taxon>Dikarya</taxon>
        <taxon>Ascomycota</taxon>
        <taxon>Pezizomycotina</taxon>
        <taxon>Eurotiomycetes</taxon>
        <taxon>Eurotiomycetidae</taxon>
        <taxon>Eurotiales</taxon>
        <taxon>Aspergillaceae</taxon>
        <taxon>Aspergillus</taxon>
        <taxon>Aspergillus subgen. Polypaecilum</taxon>
    </lineage>
</organism>
<feature type="region of interest" description="Disordered" evidence="4">
    <location>
        <begin position="139"/>
        <end position="162"/>
    </location>
</feature>
<dbReference type="InterPro" id="IPR005290">
    <property type="entry name" value="Ribosomal_uS15_bac-type"/>
</dbReference>